<sequence>MTKTPPNLTLAQLRYFVRTVDLGSMTATADELFVAQSAISAAISQLEQAVGCSLLIRQRARGVVPTEQGRTFYRSAAKILGEVDDAINSLDPRRLSGTLAAGCFTTLAPFYLPEVFERIDATYPDLDVRIAEVTGEQVSTLLLRRELEVILTYGFDYGREINFVHLAEAPLYAAVAENHPFAHRGAISLAELSEEPLILLDLRKSTNYFLSIFHDAHLSPRIHHRFESFEVVRSMVARGHGYTILNQRPAHDLTNDGFHLVRLPITDSRSLLQMGVAHRAGEPLSRKGEAFLTECREMLKGSTTPDSHATHISSDPGQPRPDQQTRALPADPH</sequence>
<dbReference type="EMBL" id="JANWTC010000021">
    <property type="protein sequence ID" value="MCS5480857.1"/>
    <property type="molecule type" value="Genomic_DNA"/>
</dbReference>
<keyword evidence="2" id="KW-0805">Transcription regulation</keyword>
<protein>
    <submittedName>
        <fullName evidence="8">LysR family transcriptional regulator</fullName>
    </submittedName>
</protein>
<dbReference type="InterPro" id="IPR000847">
    <property type="entry name" value="LysR_HTH_N"/>
</dbReference>
<evidence type="ECO:0000313" key="9">
    <source>
        <dbReference type="Proteomes" id="UP001205965"/>
    </source>
</evidence>
<reference evidence="8 9" key="1">
    <citation type="submission" date="2022-08" db="EMBL/GenBank/DDBJ databases">
        <title>YIM 101645 draft genome.</title>
        <authorList>
            <person name="Chen X."/>
        </authorList>
    </citation>
    <scope>NUCLEOTIDE SEQUENCE [LARGE SCALE GENOMIC DNA]</scope>
    <source>
        <strain evidence="8 9">YIM 101645</strain>
    </source>
</reference>
<keyword evidence="4" id="KW-0010">Activator</keyword>
<dbReference type="RefSeq" id="WP_259428914.1">
    <property type="nucleotide sequence ID" value="NZ_JANWTC010000021.1"/>
</dbReference>
<dbReference type="SUPFAM" id="SSF46785">
    <property type="entry name" value="Winged helix' DNA-binding domain"/>
    <property type="match status" value="1"/>
</dbReference>
<comment type="caution">
    <text evidence="8">The sequence shown here is derived from an EMBL/GenBank/DDBJ whole genome shotgun (WGS) entry which is preliminary data.</text>
</comment>
<evidence type="ECO:0000259" key="7">
    <source>
        <dbReference type="PROSITE" id="PS50931"/>
    </source>
</evidence>
<gene>
    <name evidence="8" type="ORF">NYP18_14525</name>
</gene>
<dbReference type="SUPFAM" id="SSF53850">
    <property type="entry name" value="Periplasmic binding protein-like II"/>
    <property type="match status" value="1"/>
</dbReference>
<evidence type="ECO:0000313" key="8">
    <source>
        <dbReference type="EMBL" id="MCS5480857.1"/>
    </source>
</evidence>
<evidence type="ECO:0000256" key="6">
    <source>
        <dbReference type="SAM" id="MobiDB-lite"/>
    </source>
</evidence>
<accession>A0ABT2G022</accession>
<evidence type="ECO:0000256" key="5">
    <source>
        <dbReference type="ARBA" id="ARBA00023163"/>
    </source>
</evidence>
<dbReference type="InterPro" id="IPR036390">
    <property type="entry name" value="WH_DNA-bd_sf"/>
</dbReference>
<dbReference type="Proteomes" id="UP001205965">
    <property type="component" value="Unassembled WGS sequence"/>
</dbReference>
<organism evidence="8 9">
    <name type="scientific">Corynebacterium lemuris</name>
    <dbReference type="NCBI Taxonomy" id="1859292"/>
    <lineage>
        <taxon>Bacteria</taxon>
        <taxon>Bacillati</taxon>
        <taxon>Actinomycetota</taxon>
        <taxon>Actinomycetes</taxon>
        <taxon>Mycobacteriales</taxon>
        <taxon>Corynebacteriaceae</taxon>
        <taxon>Corynebacterium</taxon>
    </lineage>
</organism>
<keyword evidence="5" id="KW-0804">Transcription</keyword>
<evidence type="ECO:0000256" key="2">
    <source>
        <dbReference type="ARBA" id="ARBA00023015"/>
    </source>
</evidence>
<proteinExistence type="inferred from homology"/>
<dbReference type="Pfam" id="PF03466">
    <property type="entry name" value="LysR_substrate"/>
    <property type="match status" value="1"/>
</dbReference>
<dbReference type="Gene3D" id="1.10.10.10">
    <property type="entry name" value="Winged helix-like DNA-binding domain superfamily/Winged helix DNA-binding domain"/>
    <property type="match status" value="1"/>
</dbReference>
<evidence type="ECO:0000256" key="3">
    <source>
        <dbReference type="ARBA" id="ARBA00023125"/>
    </source>
</evidence>
<name>A0ABT2G022_9CORY</name>
<dbReference type="InterPro" id="IPR005119">
    <property type="entry name" value="LysR_subst-bd"/>
</dbReference>
<dbReference type="CDD" id="cd08412">
    <property type="entry name" value="PBP2_PAO1_like"/>
    <property type="match status" value="1"/>
</dbReference>
<dbReference type="PROSITE" id="PS50931">
    <property type="entry name" value="HTH_LYSR"/>
    <property type="match status" value="1"/>
</dbReference>
<comment type="similarity">
    <text evidence="1">Belongs to the LysR transcriptional regulatory family.</text>
</comment>
<feature type="region of interest" description="Disordered" evidence="6">
    <location>
        <begin position="300"/>
        <end position="333"/>
    </location>
</feature>
<dbReference type="Pfam" id="PF00126">
    <property type="entry name" value="HTH_1"/>
    <property type="match status" value="1"/>
</dbReference>
<feature type="compositionally biased region" description="Polar residues" evidence="6">
    <location>
        <begin position="301"/>
        <end position="326"/>
    </location>
</feature>
<dbReference type="PANTHER" id="PTHR30346:SF0">
    <property type="entry name" value="HCA OPERON TRANSCRIPTIONAL ACTIVATOR HCAR"/>
    <property type="match status" value="1"/>
</dbReference>
<dbReference type="PRINTS" id="PR00039">
    <property type="entry name" value="HTHLYSR"/>
</dbReference>
<dbReference type="Gene3D" id="3.40.190.10">
    <property type="entry name" value="Periplasmic binding protein-like II"/>
    <property type="match status" value="2"/>
</dbReference>
<dbReference type="InterPro" id="IPR036388">
    <property type="entry name" value="WH-like_DNA-bd_sf"/>
</dbReference>
<evidence type="ECO:0000256" key="4">
    <source>
        <dbReference type="ARBA" id="ARBA00023159"/>
    </source>
</evidence>
<dbReference type="PANTHER" id="PTHR30346">
    <property type="entry name" value="TRANSCRIPTIONAL DUAL REGULATOR HCAR-RELATED"/>
    <property type="match status" value="1"/>
</dbReference>
<keyword evidence="3" id="KW-0238">DNA-binding</keyword>
<feature type="domain" description="HTH lysR-type" evidence="7">
    <location>
        <begin position="8"/>
        <end position="66"/>
    </location>
</feature>
<evidence type="ECO:0000256" key="1">
    <source>
        <dbReference type="ARBA" id="ARBA00009437"/>
    </source>
</evidence>
<keyword evidence="9" id="KW-1185">Reference proteome</keyword>